<evidence type="ECO:0000313" key="2">
    <source>
        <dbReference type="EMBL" id="MCD9643207.1"/>
    </source>
</evidence>
<protein>
    <submittedName>
        <fullName evidence="2">Uncharacterized protein</fullName>
    </submittedName>
</protein>
<sequence>MATSDAGWFCWFRGVVIFRRPGVGRQSSEGEKWKGWSPDLGDAAAGGRRGREERVRQRKGRGTRFTPDLVGGGVGLHALKKAGEEGPVWCSFATSYRNNRGNDGGLHAIMEVARVVCVD</sequence>
<gene>
    <name evidence="2" type="ORF">HAX54_030457</name>
</gene>
<organism evidence="2 3">
    <name type="scientific">Datura stramonium</name>
    <name type="common">Jimsonweed</name>
    <name type="synonym">Common thornapple</name>
    <dbReference type="NCBI Taxonomy" id="4076"/>
    <lineage>
        <taxon>Eukaryota</taxon>
        <taxon>Viridiplantae</taxon>
        <taxon>Streptophyta</taxon>
        <taxon>Embryophyta</taxon>
        <taxon>Tracheophyta</taxon>
        <taxon>Spermatophyta</taxon>
        <taxon>Magnoliopsida</taxon>
        <taxon>eudicotyledons</taxon>
        <taxon>Gunneridae</taxon>
        <taxon>Pentapetalae</taxon>
        <taxon>asterids</taxon>
        <taxon>lamiids</taxon>
        <taxon>Solanales</taxon>
        <taxon>Solanaceae</taxon>
        <taxon>Solanoideae</taxon>
        <taxon>Datureae</taxon>
        <taxon>Datura</taxon>
    </lineage>
</organism>
<feature type="region of interest" description="Disordered" evidence="1">
    <location>
        <begin position="24"/>
        <end position="64"/>
    </location>
</feature>
<comment type="caution">
    <text evidence="2">The sequence shown here is derived from an EMBL/GenBank/DDBJ whole genome shotgun (WGS) entry which is preliminary data.</text>
</comment>
<proteinExistence type="predicted"/>
<keyword evidence="3" id="KW-1185">Reference proteome</keyword>
<accession>A0ABS8VA00</accession>
<evidence type="ECO:0000313" key="3">
    <source>
        <dbReference type="Proteomes" id="UP000823775"/>
    </source>
</evidence>
<dbReference type="Proteomes" id="UP000823775">
    <property type="component" value="Unassembled WGS sequence"/>
</dbReference>
<evidence type="ECO:0000256" key="1">
    <source>
        <dbReference type="SAM" id="MobiDB-lite"/>
    </source>
</evidence>
<name>A0ABS8VA00_DATST</name>
<reference evidence="2 3" key="1">
    <citation type="journal article" date="2021" name="BMC Genomics">
        <title>Datura genome reveals duplications of psychoactive alkaloid biosynthetic genes and high mutation rate following tissue culture.</title>
        <authorList>
            <person name="Rajewski A."/>
            <person name="Carter-House D."/>
            <person name="Stajich J."/>
            <person name="Litt A."/>
        </authorList>
    </citation>
    <scope>NUCLEOTIDE SEQUENCE [LARGE SCALE GENOMIC DNA]</scope>
    <source>
        <strain evidence="2">AR-01</strain>
    </source>
</reference>
<dbReference type="EMBL" id="JACEIK010003817">
    <property type="protein sequence ID" value="MCD9643207.1"/>
    <property type="molecule type" value="Genomic_DNA"/>
</dbReference>